<dbReference type="KEGG" id="tet:TTHERM_00024410"/>
<dbReference type="GO" id="GO:0016998">
    <property type="term" value="P:cell wall macromolecule catabolic process"/>
    <property type="evidence" value="ECO:0007669"/>
    <property type="project" value="InterPro"/>
</dbReference>
<comment type="similarity">
    <text evidence="1">Belongs to the glycosyl hydrolase 25 family.</text>
</comment>
<dbReference type="PANTHER" id="PTHR23208:SF36">
    <property type="entry name" value="LYSOZYME-RELATED"/>
    <property type="match status" value="1"/>
</dbReference>
<dbReference type="PANTHER" id="PTHR23208">
    <property type="entry name" value="LYSOZYME PROTEIN"/>
    <property type="match status" value="1"/>
</dbReference>
<sequence length="216" mass="23536">MIKITLVVLLALISFQGAQAVIGVDISQPFSNFQCLKNQGIQFVIARGYMSYGAVDTNNISTLQSAKSVGLITDIYHFPCVGKVSAAAQAQATINAYGSLYGTVWIDVETNPSSGCGWTSNINTNCQFLKDIVSAYQSHGKLVGIYSSQYQWTTIFGAAGNCPYFTNLPIWYAHYDGSASFSDWSKYSFGGWSKPAIKQYIGDTTMCGLGVDMDYY</sequence>
<dbReference type="Pfam" id="PF01183">
    <property type="entry name" value="Glyco_hydro_25"/>
    <property type="match status" value="1"/>
</dbReference>
<dbReference type="RefSeq" id="XP_001008527.1">
    <property type="nucleotide sequence ID" value="XM_001008527.3"/>
</dbReference>
<proteinExistence type="inferred from homology"/>
<dbReference type="InParanoid" id="Q22R40"/>
<evidence type="ECO:0000313" key="4">
    <source>
        <dbReference type="EMBL" id="EAR88282.1"/>
    </source>
</evidence>
<feature type="signal peptide" evidence="3">
    <location>
        <begin position="1"/>
        <end position="20"/>
    </location>
</feature>
<evidence type="ECO:0000313" key="5">
    <source>
        <dbReference type="Proteomes" id="UP000009168"/>
    </source>
</evidence>
<dbReference type="Proteomes" id="UP000009168">
    <property type="component" value="Unassembled WGS sequence"/>
</dbReference>
<reference evidence="5" key="1">
    <citation type="journal article" date="2006" name="PLoS Biol.">
        <title>Macronuclear genome sequence of the ciliate Tetrahymena thermophila, a model eukaryote.</title>
        <authorList>
            <person name="Eisen J.A."/>
            <person name="Coyne R.S."/>
            <person name="Wu M."/>
            <person name="Wu D."/>
            <person name="Thiagarajan M."/>
            <person name="Wortman J.R."/>
            <person name="Badger J.H."/>
            <person name="Ren Q."/>
            <person name="Amedeo P."/>
            <person name="Jones K.M."/>
            <person name="Tallon L.J."/>
            <person name="Delcher A.L."/>
            <person name="Salzberg S.L."/>
            <person name="Silva J.C."/>
            <person name="Haas B.J."/>
            <person name="Majoros W.H."/>
            <person name="Farzad M."/>
            <person name="Carlton J.M."/>
            <person name="Smith R.K. Jr."/>
            <person name="Garg J."/>
            <person name="Pearlman R.E."/>
            <person name="Karrer K.M."/>
            <person name="Sun L."/>
            <person name="Manning G."/>
            <person name="Elde N.C."/>
            <person name="Turkewitz A.P."/>
            <person name="Asai D.J."/>
            <person name="Wilkes D.E."/>
            <person name="Wang Y."/>
            <person name="Cai H."/>
            <person name="Collins K."/>
            <person name="Stewart B.A."/>
            <person name="Lee S.R."/>
            <person name="Wilamowska K."/>
            <person name="Weinberg Z."/>
            <person name="Ruzzo W.L."/>
            <person name="Wloga D."/>
            <person name="Gaertig J."/>
            <person name="Frankel J."/>
            <person name="Tsao C.-C."/>
            <person name="Gorovsky M.A."/>
            <person name="Keeling P.J."/>
            <person name="Waller R.F."/>
            <person name="Patron N.J."/>
            <person name="Cherry J.M."/>
            <person name="Stover N.A."/>
            <person name="Krieger C.J."/>
            <person name="del Toro C."/>
            <person name="Ryder H.F."/>
            <person name="Williamson S.C."/>
            <person name="Barbeau R.A."/>
            <person name="Hamilton E.P."/>
            <person name="Orias E."/>
        </authorList>
    </citation>
    <scope>NUCLEOTIDE SEQUENCE [LARGE SCALE GENOMIC DNA]</scope>
    <source>
        <strain evidence="5">SB210</strain>
    </source>
</reference>
<evidence type="ECO:0000256" key="3">
    <source>
        <dbReference type="SAM" id="SignalP"/>
    </source>
</evidence>
<dbReference type="GO" id="GO:0009253">
    <property type="term" value="P:peptidoglycan catabolic process"/>
    <property type="evidence" value="ECO:0007669"/>
    <property type="project" value="InterPro"/>
</dbReference>
<keyword evidence="5" id="KW-1185">Reference proteome</keyword>
<dbReference type="SUPFAM" id="SSF51445">
    <property type="entry name" value="(Trans)glycosidases"/>
    <property type="match status" value="1"/>
</dbReference>
<dbReference type="GeneID" id="7828775"/>
<gene>
    <name evidence="4" type="ORF">TTHERM_00024410</name>
</gene>
<accession>Q22R40</accession>
<dbReference type="Gene3D" id="3.20.20.80">
    <property type="entry name" value="Glycosidases"/>
    <property type="match status" value="1"/>
</dbReference>
<organism evidence="4 5">
    <name type="scientific">Tetrahymena thermophila (strain SB210)</name>
    <dbReference type="NCBI Taxonomy" id="312017"/>
    <lineage>
        <taxon>Eukaryota</taxon>
        <taxon>Sar</taxon>
        <taxon>Alveolata</taxon>
        <taxon>Ciliophora</taxon>
        <taxon>Intramacronucleata</taxon>
        <taxon>Oligohymenophorea</taxon>
        <taxon>Hymenostomatida</taxon>
        <taxon>Tetrahymenina</taxon>
        <taxon>Tetrahymenidae</taxon>
        <taxon>Tetrahymena</taxon>
    </lineage>
</organism>
<dbReference type="GO" id="GO:0007165">
    <property type="term" value="P:signal transduction"/>
    <property type="evidence" value="ECO:0007669"/>
    <property type="project" value="TreeGrafter"/>
</dbReference>
<dbReference type="InterPro" id="IPR017853">
    <property type="entry name" value="GH"/>
</dbReference>
<dbReference type="InterPro" id="IPR051595">
    <property type="entry name" value="GH25_Enzymes"/>
</dbReference>
<dbReference type="HOGENOM" id="CLU_073372_3_0_1"/>
<dbReference type="AlphaFoldDB" id="Q22R40"/>
<dbReference type="eggNOG" id="ENOG502S5CG">
    <property type="taxonomic scope" value="Eukaryota"/>
</dbReference>
<name>Q22R40_TETTS</name>
<dbReference type="OrthoDB" id="2251794at2759"/>
<keyword evidence="2 3" id="KW-0732">Signal</keyword>
<evidence type="ECO:0000256" key="2">
    <source>
        <dbReference type="ARBA" id="ARBA00022729"/>
    </source>
</evidence>
<keyword evidence="4" id="KW-0378">Hydrolase</keyword>
<dbReference type="GO" id="GO:0003796">
    <property type="term" value="F:lysozyme activity"/>
    <property type="evidence" value="ECO:0007669"/>
    <property type="project" value="InterPro"/>
</dbReference>
<evidence type="ECO:0000256" key="1">
    <source>
        <dbReference type="ARBA" id="ARBA00010646"/>
    </source>
</evidence>
<dbReference type="InterPro" id="IPR002053">
    <property type="entry name" value="Glyco_hydro_25"/>
</dbReference>
<feature type="chain" id="PRO_5004200979" evidence="3">
    <location>
        <begin position="21"/>
        <end position="216"/>
    </location>
</feature>
<protein>
    <submittedName>
        <fullName evidence="4">Glycosyl hydrolase family 25 protein</fullName>
    </submittedName>
</protein>
<dbReference type="OMA" id="YANGNQW"/>
<dbReference type="PROSITE" id="PS51904">
    <property type="entry name" value="GLYCOSYL_HYDROL_F25_2"/>
    <property type="match status" value="1"/>
</dbReference>
<dbReference type="CDD" id="cd06416">
    <property type="entry name" value="GH25_Lys1-like"/>
    <property type="match status" value="1"/>
</dbReference>
<dbReference type="EMBL" id="GG662845">
    <property type="protein sequence ID" value="EAR88282.1"/>
    <property type="molecule type" value="Genomic_DNA"/>
</dbReference>
<dbReference type="STRING" id="312017.Q22R40"/>